<organism evidence="3 4">
    <name type="scientific">Nocardioides pocheonensis</name>
    <dbReference type="NCBI Taxonomy" id="661485"/>
    <lineage>
        <taxon>Bacteria</taxon>
        <taxon>Bacillati</taxon>
        <taxon>Actinomycetota</taxon>
        <taxon>Actinomycetes</taxon>
        <taxon>Propionibacteriales</taxon>
        <taxon>Nocardioidaceae</taxon>
        <taxon>Nocardioides</taxon>
    </lineage>
</organism>
<dbReference type="InterPro" id="IPR023346">
    <property type="entry name" value="Lysozyme-like_dom_sf"/>
</dbReference>
<evidence type="ECO:0000313" key="4">
    <source>
        <dbReference type="Proteomes" id="UP000279994"/>
    </source>
</evidence>
<dbReference type="GO" id="GO:0009253">
    <property type="term" value="P:peptidoglycan catabolic process"/>
    <property type="evidence" value="ECO:0007669"/>
    <property type="project" value="TreeGrafter"/>
</dbReference>
<dbReference type="PANTHER" id="PTHR30163:SF8">
    <property type="entry name" value="LYTIC MUREIN TRANSGLYCOSYLASE"/>
    <property type="match status" value="1"/>
</dbReference>
<dbReference type="EMBL" id="RJSF01000002">
    <property type="protein sequence ID" value="RNM17773.1"/>
    <property type="molecule type" value="Genomic_DNA"/>
</dbReference>
<dbReference type="GO" id="GO:0008933">
    <property type="term" value="F:peptidoglycan lytic transglycosylase activity"/>
    <property type="evidence" value="ECO:0007669"/>
    <property type="project" value="TreeGrafter"/>
</dbReference>
<dbReference type="AlphaFoldDB" id="A0A3N0GZ70"/>
<protein>
    <submittedName>
        <fullName evidence="3">Lytic murein transglycosylase</fullName>
    </submittedName>
</protein>
<dbReference type="PANTHER" id="PTHR30163">
    <property type="entry name" value="MEMBRANE-BOUND LYTIC MUREIN TRANSGLYCOSYLASE B"/>
    <property type="match status" value="1"/>
</dbReference>
<dbReference type="Pfam" id="PF13406">
    <property type="entry name" value="SLT_2"/>
    <property type="match status" value="1"/>
</dbReference>
<keyword evidence="4" id="KW-1185">Reference proteome</keyword>
<evidence type="ECO:0000256" key="1">
    <source>
        <dbReference type="SAM" id="MobiDB-lite"/>
    </source>
</evidence>
<dbReference type="Gene3D" id="1.10.530.10">
    <property type="match status" value="1"/>
</dbReference>
<name>A0A3N0GZ70_9ACTN</name>
<evidence type="ECO:0000259" key="2">
    <source>
        <dbReference type="Pfam" id="PF13406"/>
    </source>
</evidence>
<feature type="region of interest" description="Disordered" evidence="1">
    <location>
        <begin position="33"/>
        <end position="60"/>
    </location>
</feature>
<accession>A0A3N0GZ70</accession>
<comment type="caution">
    <text evidence="3">The sequence shown here is derived from an EMBL/GenBank/DDBJ whole genome shotgun (WGS) entry which is preliminary data.</text>
</comment>
<proteinExistence type="predicted"/>
<dbReference type="InterPro" id="IPR043426">
    <property type="entry name" value="MltB-like"/>
</dbReference>
<evidence type="ECO:0000313" key="3">
    <source>
        <dbReference type="EMBL" id="RNM17773.1"/>
    </source>
</evidence>
<sequence length="249" mass="25235">MRVVVAVVAACCALLGLLALAVLRVGGPVEAGAPDPELTQPSVTVAPAPARTVDPSRSAGRPLVDPAWLARTAAAAGIPLPALRAYAGAELVLRGEQPGCRLGWNTLAGIGWVESQHGTVGGRTLGADGRSSQPVLGPALDGSGGFAAIHSTPASAAWHGDRVWEHAVGPLQFLASTWARWGADGDGDGVADPNDLDDAALAAARYLCADGHVLTSDGGWNAATNSYNHDADYVARVAAAANSYAARAR</sequence>
<reference evidence="3 4" key="1">
    <citation type="submission" date="2018-11" db="EMBL/GenBank/DDBJ databases">
        <authorList>
            <person name="Li F."/>
        </authorList>
    </citation>
    <scope>NUCLEOTIDE SEQUENCE [LARGE SCALE GENOMIC DNA]</scope>
    <source>
        <strain evidence="3 4">Gsoil 818</strain>
    </source>
</reference>
<feature type="domain" description="Transglycosylase SLT" evidence="2">
    <location>
        <begin position="164"/>
        <end position="214"/>
    </location>
</feature>
<dbReference type="InterPro" id="IPR031304">
    <property type="entry name" value="SLT_2"/>
</dbReference>
<gene>
    <name evidence="3" type="ORF">EFL26_00345</name>
</gene>
<dbReference type="OrthoDB" id="9796191at2"/>
<dbReference type="Proteomes" id="UP000279994">
    <property type="component" value="Unassembled WGS sequence"/>
</dbReference>
<dbReference type="SUPFAM" id="SSF53955">
    <property type="entry name" value="Lysozyme-like"/>
    <property type="match status" value="1"/>
</dbReference>